<keyword evidence="6" id="KW-1185">Reference proteome</keyword>
<feature type="transmembrane region" description="Helical" evidence="4">
    <location>
        <begin position="207"/>
        <end position="229"/>
    </location>
</feature>
<feature type="transmembrane region" description="Helical" evidence="4">
    <location>
        <begin position="132"/>
        <end position="150"/>
    </location>
</feature>
<dbReference type="PANTHER" id="PTHR11360">
    <property type="entry name" value="MONOCARBOXYLATE TRANSPORTER"/>
    <property type="match status" value="1"/>
</dbReference>
<protein>
    <submittedName>
        <fullName evidence="5">MFS transporter</fullName>
    </submittedName>
</protein>
<feature type="transmembrane region" description="Helical" evidence="4">
    <location>
        <begin position="156"/>
        <end position="176"/>
    </location>
</feature>
<dbReference type="SUPFAM" id="SSF103473">
    <property type="entry name" value="MFS general substrate transporter"/>
    <property type="match status" value="1"/>
</dbReference>
<dbReference type="Pfam" id="PF07690">
    <property type="entry name" value="MFS_1"/>
    <property type="match status" value="1"/>
</dbReference>
<evidence type="ECO:0000256" key="1">
    <source>
        <dbReference type="ARBA" id="ARBA00022692"/>
    </source>
</evidence>
<evidence type="ECO:0000256" key="3">
    <source>
        <dbReference type="ARBA" id="ARBA00023136"/>
    </source>
</evidence>
<feature type="transmembrane region" description="Helical" evidence="4">
    <location>
        <begin position="91"/>
        <end position="111"/>
    </location>
</feature>
<keyword evidence="2 4" id="KW-1133">Transmembrane helix</keyword>
<feature type="transmembrane region" description="Helical" evidence="4">
    <location>
        <begin position="362"/>
        <end position="384"/>
    </location>
</feature>
<feature type="transmembrane region" description="Helical" evidence="4">
    <location>
        <begin position="36"/>
        <end position="54"/>
    </location>
</feature>
<dbReference type="InterPro" id="IPR036259">
    <property type="entry name" value="MFS_trans_sf"/>
</dbReference>
<dbReference type="OrthoDB" id="7200137at2"/>
<organism evidence="5 6">
    <name type="scientific">Teichococcus aestuarii</name>
    <dbReference type="NCBI Taxonomy" id="568898"/>
    <lineage>
        <taxon>Bacteria</taxon>
        <taxon>Pseudomonadati</taxon>
        <taxon>Pseudomonadota</taxon>
        <taxon>Alphaproteobacteria</taxon>
        <taxon>Acetobacterales</taxon>
        <taxon>Roseomonadaceae</taxon>
        <taxon>Roseomonas</taxon>
    </lineage>
</organism>
<dbReference type="GO" id="GO:0022857">
    <property type="term" value="F:transmembrane transporter activity"/>
    <property type="evidence" value="ECO:0007669"/>
    <property type="project" value="InterPro"/>
</dbReference>
<name>A0A2U1UXY6_9PROT</name>
<sequence>MGVITAIGLGQILSWGSTYYLPAVLAVPIAEETGWPLGWLFGALSAGLVVSGLVSPRVGRFIHRHGGRPVLAAAAALIALGQIGLWAAPNLAAFVAAWVVIGLGMGAGLYDPAFSALGRLYGEAARPAITRVTLFGGFASTLCWPLTALLESWLGWRGACLAYALLHLVLVLPLYLAMLPKEARAPEPAATVAGAPPPGHLPAEQRFAFNLLAVVFTLAYGVMTVIAVHLLTLLQARGLELAAAVALGALVGPAQVGGRLLEMAFGGRAHPVWTLVASCGLVAAGAILLLALPGWAAAAILLYGAGSGLRSIVRGTVPLVLFGREGYAILMGRLSVPTLLATAAAPMLGVWALEWLGAEGTLVALAVAGVVNLVLVAPLVPLALRPRGRAAAG</sequence>
<dbReference type="EMBL" id="PDOA01000034">
    <property type="protein sequence ID" value="PWC26519.1"/>
    <property type="molecule type" value="Genomic_DNA"/>
</dbReference>
<dbReference type="Proteomes" id="UP000245048">
    <property type="component" value="Unassembled WGS sequence"/>
</dbReference>
<dbReference type="AlphaFoldDB" id="A0A2U1UXY6"/>
<feature type="transmembrane region" description="Helical" evidence="4">
    <location>
        <begin position="273"/>
        <end position="292"/>
    </location>
</feature>
<evidence type="ECO:0000313" key="5">
    <source>
        <dbReference type="EMBL" id="PWC26519.1"/>
    </source>
</evidence>
<keyword evidence="1 4" id="KW-0812">Transmembrane</keyword>
<evidence type="ECO:0000256" key="4">
    <source>
        <dbReference type="SAM" id="Phobius"/>
    </source>
</evidence>
<dbReference type="InterPro" id="IPR050327">
    <property type="entry name" value="Proton-linked_MCT"/>
</dbReference>
<feature type="transmembrane region" description="Helical" evidence="4">
    <location>
        <begin position="241"/>
        <end position="261"/>
    </location>
</feature>
<feature type="transmembrane region" description="Helical" evidence="4">
    <location>
        <begin position="66"/>
        <end position="85"/>
    </location>
</feature>
<keyword evidence="3 4" id="KW-0472">Membrane</keyword>
<comment type="caution">
    <text evidence="5">The sequence shown here is derived from an EMBL/GenBank/DDBJ whole genome shotgun (WGS) entry which is preliminary data.</text>
</comment>
<gene>
    <name evidence="5" type="ORF">CR165_22805</name>
</gene>
<proteinExistence type="predicted"/>
<accession>A0A2U1UXY6</accession>
<reference evidence="6" key="1">
    <citation type="submission" date="2017-10" db="EMBL/GenBank/DDBJ databases">
        <authorList>
            <person name="Toshchakov S.V."/>
            <person name="Goeva M.A."/>
        </authorList>
    </citation>
    <scope>NUCLEOTIDE SEQUENCE [LARGE SCALE GENOMIC DNA]</scope>
    <source>
        <strain evidence="6">JR1/69-1-13</strain>
    </source>
</reference>
<evidence type="ECO:0000256" key="2">
    <source>
        <dbReference type="ARBA" id="ARBA00022989"/>
    </source>
</evidence>
<feature type="transmembrane region" description="Helical" evidence="4">
    <location>
        <begin position="334"/>
        <end position="356"/>
    </location>
</feature>
<dbReference type="InterPro" id="IPR011701">
    <property type="entry name" value="MFS"/>
</dbReference>
<dbReference type="Gene3D" id="1.20.1250.20">
    <property type="entry name" value="MFS general substrate transporter like domains"/>
    <property type="match status" value="1"/>
</dbReference>
<evidence type="ECO:0000313" key="6">
    <source>
        <dbReference type="Proteomes" id="UP000245048"/>
    </source>
</evidence>
<dbReference type="PANTHER" id="PTHR11360:SF308">
    <property type="entry name" value="BLL3089 PROTEIN"/>
    <property type="match status" value="1"/>
</dbReference>
<feature type="transmembrane region" description="Helical" evidence="4">
    <location>
        <begin position="298"/>
        <end position="322"/>
    </location>
</feature>